<gene>
    <name evidence="1" type="ORF">QE152_g14272</name>
</gene>
<dbReference type="AlphaFoldDB" id="A0AAW1LA30"/>
<dbReference type="EMBL" id="JASPKY010000142">
    <property type="protein sequence ID" value="KAK9730750.1"/>
    <property type="molecule type" value="Genomic_DNA"/>
</dbReference>
<keyword evidence="2" id="KW-1185">Reference proteome</keyword>
<evidence type="ECO:0000313" key="2">
    <source>
        <dbReference type="Proteomes" id="UP001458880"/>
    </source>
</evidence>
<protein>
    <submittedName>
        <fullName evidence="1">Uncharacterized protein</fullName>
    </submittedName>
</protein>
<comment type="caution">
    <text evidence="1">The sequence shown here is derived from an EMBL/GenBank/DDBJ whole genome shotgun (WGS) entry which is preliminary data.</text>
</comment>
<dbReference type="Proteomes" id="UP001458880">
    <property type="component" value="Unassembled WGS sequence"/>
</dbReference>
<organism evidence="1 2">
    <name type="scientific">Popillia japonica</name>
    <name type="common">Japanese beetle</name>
    <dbReference type="NCBI Taxonomy" id="7064"/>
    <lineage>
        <taxon>Eukaryota</taxon>
        <taxon>Metazoa</taxon>
        <taxon>Ecdysozoa</taxon>
        <taxon>Arthropoda</taxon>
        <taxon>Hexapoda</taxon>
        <taxon>Insecta</taxon>
        <taxon>Pterygota</taxon>
        <taxon>Neoptera</taxon>
        <taxon>Endopterygota</taxon>
        <taxon>Coleoptera</taxon>
        <taxon>Polyphaga</taxon>
        <taxon>Scarabaeiformia</taxon>
        <taxon>Scarabaeidae</taxon>
        <taxon>Rutelinae</taxon>
        <taxon>Popillia</taxon>
    </lineage>
</organism>
<reference evidence="1 2" key="1">
    <citation type="journal article" date="2024" name="BMC Genomics">
        <title>De novo assembly and annotation of Popillia japonica's genome with initial clues to its potential as an invasive pest.</title>
        <authorList>
            <person name="Cucini C."/>
            <person name="Boschi S."/>
            <person name="Funari R."/>
            <person name="Cardaioli E."/>
            <person name="Iannotti N."/>
            <person name="Marturano G."/>
            <person name="Paoli F."/>
            <person name="Bruttini M."/>
            <person name="Carapelli A."/>
            <person name="Frati F."/>
            <person name="Nardi F."/>
        </authorList>
    </citation>
    <scope>NUCLEOTIDE SEQUENCE [LARGE SCALE GENOMIC DNA]</scope>
    <source>
        <strain evidence="1">DMR45628</strain>
    </source>
</reference>
<name>A0AAW1LA30_POPJA</name>
<accession>A0AAW1LA30</accession>
<evidence type="ECO:0000313" key="1">
    <source>
        <dbReference type="EMBL" id="KAK9730750.1"/>
    </source>
</evidence>
<proteinExistence type="predicted"/>
<sequence>MKSQFHLLEGMIRCGGSPQLTVTSIVYSGLHGLDDLDDNIKDLQKMLITNWLELRSQKLRQTMRNRAPTRRLRSRIIFFGAEEPEATANDEESCTNAEVTI</sequence>